<gene>
    <name evidence="1" type="ORF">FIBSPDRAFT_424725</name>
    <name evidence="2" type="ORF">FIBSPDRAFT_506782</name>
</gene>
<protein>
    <submittedName>
        <fullName evidence="1">Uncharacterized protein</fullName>
    </submittedName>
</protein>
<accession>A0A167UPW9</accession>
<name>A0A167UPW9_9AGAM</name>
<proteinExistence type="predicted"/>
<dbReference type="AlphaFoldDB" id="A0A167UPW9"/>
<evidence type="ECO:0000313" key="2">
    <source>
        <dbReference type="EMBL" id="KZP21395.1"/>
    </source>
</evidence>
<sequence length="157" mass="17292">MTLILGSNALRRFRLTEPLGLPQVRVVETQPGSMRIAAGNGLIGSVLLIHLVVGSLPGFFGTLGDVLGSASSLCTNCLPSEVSIVMHACQRPSIMEPWPVKRTYRQRQTTSTVMPPCKTGSLRTRQPSLQRYHIILDHHFRYQCPQLPAPSLRPVPL</sequence>
<organism evidence="1 3">
    <name type="scientific">Athelia psychrophila</name>
    <dbReference type="NCBI Taxonomy" id="1759441"/>
    <lineage>
        <taxon>Eukaryota</taxon>
        <taxon>Fungi</taxon>
        <taxon>Dikarya</taxon>
        <taxon>Basidiomycota</taxon>
        <taxon>Agaricomycotina</taxon>
        <taxon>Agaricomycetes</taxon>
        <taxon>Agaricomycetidae</taxon>
        <taxon>Atheliales</taxon>
        <taxon>Atheliaceae</taxon>
        <taxon>Athelia</taxon>
    </lineage>
</organism>
<evidence type="ECO:0000313" key="3">
    <source>
        <dbReference type="Proteomes" id="UP000076532"/>
    </source>
</evidence>
<keyword evidence="3" id="KW-1185">Reference proteome</keyword>
<evidence type="ECO:0000313" key="1">
    <source>
        <dbReference type="EMBL" id="KZP04169.1"/>
    </source>
</evidence>
<dbReference type="EMBL" id="KV417952">
    <property type="protein sequence ID" value="KZP04169.1"/>
    <property type="molecule type" value="Genomic_DNA"/>
</dbReference>
<dbReference type="Proteomes" id="UP000076532">
    <property type="component" value="Unassembled WGS sequence"/>
</dbReference>
<dbReference type="EMBL" id="KV417547">
    <property type="protein sequence ID" value="KZP21395.1"/>
    <property type="molecule type" value="Genomic_DNA"/>
</dbReference>
<reference evidence="1 3" key="1">
    <citation type="journal article" date="2016" name="Mol. Biol. Evol.">
        <title>Comparative Genomics of Early-Diverging Mushroom-Forming Fungi Provides Insights into the Origins of Lignocellulose Decay Capabilities.</title>
        <authorList>
            <person name="Nagy L.G."/>
            <person name="Riley R."/>
            <person name="Tritt A."/>
            <person name="Adam C."/>
            <person name="Daum C."/>
            <person name="Floudas D."/>
            <person name="Sun H."/>
            <person name="Yadav J.S."/>
            <person name="Pangilinan J."/>
            <person name="Larsson K.H."/>
            <person name="Matsuura K."/>
            <person name="Barry K."/>
            <person name="Labutti K."/>
            <person name="Kuo R."/>
            <person name="Ohm R.A."/>
            <person name="Bhattacharya S.S."/>
            <person name="Shirouzu T."/>
            <person name="Yoshinaga Y."/>
            <person name="Martin F.M."/>
            <person name="Grigoriev I.V."/>
            <person name="Hibbett D.S."/>
        </authorList>
    </citation>
    <scope>NUCLEOTIDE SEQUENCE [LARGE SCALE GENOMIC DNA]</scope>
    <source>
        <strain evidence="1 3">CBS 109695</strain>
    </source>
</reference>